<dbReference type="SUPFAM" id="SSF57756">
    <property type="entry name" value="Retrovirus zinc finger-like domains"/>
    <property type="match status" value="1"/>
</dbReference>
<keyword evidence="3" id="KW-1185">Reference proteome</keyword>
<gene>
    <name evidence="2" type="ORF">SCODWIG_01216</name>
</gene>
<evidence type="ECO:0000313" key="3">
    <source>
        <dbReference type="Proteomes" id="UP000262825"/>
    </source>
</evidence>
<evidence type="ECO:0008006" key="4">
    <source>
        <dbReference type="Google" id="ProtNLM"/>
    </source>
</evidence>
<dbReference type="Pfam" id="PF16588">
    <property type="entry name" value="zf-C2H2_10"/>
    <property type="match status" value="1"/>
</dbReference>
<evidence type="ECO:0000313" key="2">
    <source>
        <dbReference type="EMBL" id="SSD59455.1"/>
    </source>
</evidence>
<reference evidence="3" key="1">
    <citation type="submission" date="2018-06" db="EMBL/GenBank/DDBJ databases">
        <authorList>
            <person name="Guldener U."/>
        </authorList>
    </citation>
    <scope>NUCLEOTIDE SEQUENCE [LARGE SCALE GENOMIC DNA]</scope>
    <source>
        <strain evidence="3">UTAD17</strain>
    </source>
</reference>
<dbReference type="AlphaFoldDB" id="A0A376B437"/>
<sequence>MQNDKNAASLLNNELDKLAKTIVTKQLERDKIITEYNKKLESVEQLINVLLNLQQTDTRNVVNCDKLDKILNKGMKIYKDETDGMEYCMIPIRKKSDTADTSTIAYKGQQQDVLVKNKTEDNGYNIINRKELELNKSSEGEKKKKKKKKKNNIPCSFCHEIGHVRSKCPKIYMPSL</sequence>
<feature type="coiled-coil region" evidence="1">
    <location>
        <begin position="1"/>
        <end position="53"/>
    </location>
</feature>
<organism evidence="2 3">
    <name type="scientific">Saccharomycodes ludwigii</name>
    <dbReference type="NCBI Taxonomy" id="36035"/>
    <lineage>
        <taxon>Eukaryota</taxon>
        <taxon>Fungi</taxon>
        <taxon>Dikarya</taxon>
        <taxon>Ascomycota</taxon>
        <taxon>Saccharomycotina</taxon>
        <taxon>Saccharomycetes</taxon>
        <taxon>Saccharomycodales</taxon>
        <taxon>Saccharomycodaceae</taxon>
        <taxon>Saccharomycodes</taxon>
    </lineage>
</organism>
<proteinExistence type="predicted"/>
<dbReference type="GO" id="GO:0003676">
    <property type="term" value="F:nucleic acid binding"/>
    <property type="evidence" value="ECO:0007669"/>
    <property type="project" value="InterPro"/>
</dbReference>
<accession>A0A376B437</accession>
<evidence type="ECO:0000256" key="1">
    <source>
        <dbReference type="SAM" id="Coils"/>
    </source>
</evidence>
<dbReference type="EMBL" id="UFAJ01000145">
    <property type="protein sequence ID" value="SSD59455.1"/>
    <property type="molecule type" value="Genomic_DNA"/>
</dbReference>
<dbReference type="GO" id="GO:0008270">
    <property type="term" value="F:zinc ion binding"/>
    <property type="evidence" value="ECO:0007669"/>
    <property type="project" value="InterPro"/>
</dbReference>
<name>A0A376B437_9ASCO</name>
<protein>
    <recommendedName>
        <fullName evidence="4">CCHC-type domain-containing protein</fullName>
    </recommendedName>
</protein>
<dbReference type="Proteomes" id="UP000262825">
    <property type="component" value="Unassembled WGS sequence"/>
</dbReference>
<keyword evidence="1" id="KW-0175">Coiled coil</keyword>
<dbReference type="VEuPathDB" id="FungiDB:SCODWIG_01216"/>
<dbReference type="InterPro" id="IPR036875">
    <property type="entry name" value="Znf_CCHC_sf"/>
</dbReference>